<dbReference type="Proteomes" id="UP000007174">
    <property type="component" value="Unassembled WGS sequence"/>
</dbReference>
<dbReference type="EMBL" id="CACQ02009527">
    <property type="protein sequence ID" value="CCF47259.1"/>
    <property type="molecule type" value="Genomic_DNA"/>
</dbReference>
<proteinExistence type="predicted"/>
<accession>H1W446</accession>
<evidence type="ECO:0000313" key="3">
    <source>
        <dbReference type="Proteomes" id="UP000007174"/>
    </source>
</evidence>
<feature type="region of interest" description="Disordered" evidence="1">
    <location>
        <begin position="24"/>
        <end position="47"/>
    </location>
</feature>
<dbReference type="HOGENOM" id="CLU_2885672_0_0_1"/>
<name>H1W446_COLHI</name>
<sequence>MVLIVPRSDHQRANTSSILPSEPSLQYWLPQPSRPKTLRTLGTGPRSRHRCRLHRDQLCVTSV</sequence>
<reference evidence="3" key="1">
    <citation type="journal article" date="2012" name="Nat. Genet.">
        <title>Lifestyle transitions in plant pathogenic Colletotrichum fungi deciphered by genome and transcriptome analyses.</title>
        <authorList>
            <person name="O'Connell R.J."/>
            <person name="Thon M.R."/>
            <person name="Hacquard S."/>
            <person name="Amyotte S.G."/>
            <person name="Kleemann J."/>
            <person name="Torres M.F."/>
            <person name="Damm U."/>
            <person name="Buiate E.A."/>
            <person name="Epstein L."/>
            <person name="Alkan N."/>
            <person name="Altmueller J."/>
            <person name="Alvarado-Balderrama L."/>
            <person name="Bauser C.A."/>
            <person name="Becker C."/>
            <person name="Birren B.W."/>
            <person name="Chen Z."/>
            <person name="Choi J."/>
            <person name="Crouch J.A."/>
            <person name="Duvick J.P."/>
            <person name="Farman M.A."/>
            <person name="Gan P."/>
            <person name="Heiman D."/>
            <person name="Henrissat B."/>
            <person name="Howard R.J."/>
            <person name="Kabbage M."/>
            <person name="Koch C."/>
            <person name="Kracher B."/>
            <person name="Kubo Y."/>
            <person name="Law A.D."/>
            <person name="Lebrun M.-H."/>
            <person name="Lee Y.-H."/>
            <person name="Miyara I."/>
            <person name="Moore N."/>
            <person name="Neumann U."/>
            <person name="Nordstroem K."/>
            <person name="Panaccione D.G."/>
            <person name="Panstruga R."/>
            <person name="Place M."/>
            <person name="Proctor R.H."/>
            <person name="Prusky D."/>
            <person name="Rech G."/>
            <person name="Reinhardt R."/>
            <person name="Rollins J.A."/>
            <person name="Rounsley S."/>
            <person name="Schardl C.L."/>
            <person name="Schwartz D.C."/>
            <person name="Shenoy N."/>
            <person name="Shirasu K."/>
            <person name="Sikhakolli U.R."/>
            <person name="Stueber K."/>
            <person name="Sukno S.A."/>
            <person name="Sweigard J.A."/>
            <person name="Takano Y."/>
            <person name="Takahara H."/>
            <person name="Trail F."/>
            <person name="van der Does H.C."/>
            <person name="Voll L.M."/>
            <person name="Will I."/>
            <person name="Young S."/>
            <person name="Zeng Q."/>
            <person name="Zhang J."/>
            <person name="Zhou S."/>
            <person name="Dickman M.B."/>
            <person name="Schulze-Lefert P."/>
            <person name="Ver Loren van Themaat E."/>
            <person name="Ma L.-J."/>
            <person name="Vaillancourt L.J."/>
        </authorList>
    </citation>
    <scope>NUCLEOTIDE SEQUENCE [LARGE SCALE GENOMIC DNA]</scope>
    <source>
        <strain evidence="3">IMI 349063</strain>
    </source>
</reference>
<evidence type="ECO:0000256" key="1">
    <source>
        <dbReference type="SAM" id="MobiDB-lite"/>
    </source>
</evidence>
<dbReference type="AlphaFoldDB" id="H1W446"/>
<evidence type="ECO:0000313" key="2">
    <source>
        <dbReference type="EMBL" id="CCF47259.1"/>
    </source>
</evidence>
<gene>
    <name evidence="2" type="ORF">CH063_15718</name>
</gene>
<organism evidence="2 3">
    <name type="scientific">Colletotrichum higginsianum (strain IMI 349063)</name>
    <name type="common">Crucifer anthracnose fungus</name>
    <dbReference type="NCBI Taxonomy" id="759273"/>
    <lineage>
        <taxon>Eukaryota</taxon>
        <taxon>Fungi</taxon>
        <taxon>Dikarya</taxon>
        <taxon>Ascomycota</taxon>
        <taxon>Pezizomycotina</taxon>
        <taxon>Sordariomycetes</taxon>
        <taxon>Hypocreomycetidae</taxon>
        <taxon>Glomerellales</taxon>
        <taxon>Glomerellaceae</taxon>
        <taxon>Colletotrichum</taxon>
        <taxon>Colletotrichum destructivum species complex</taxon>
    </lineage>
</organism>
<protein>
    <submittedName>
        <fullName evidence="2">Uncharacterized protein</fullName>
    </submittedName>
</protein>